<keyword evidence="5 17" id="KW-0808">Transferase</keyword>
<dbReference type="EC" id="2.1.1.71" evidence="17"/>
<sequence length="214" mass="24199">MSLKDFSIGSFHDVFLQVIADIRSDDRYFALAAFFIAFNPIYWNIVGRLEYKTHFITKILGSKKRGCYLFAFSIFTLGLVRDYYFHKAIGNQVTSKILDSDLVKLIGLVISGIGQVLVLTSMYKLGVTGTYLGDHFGILMDHRVTSFPFNVSDNPMYQGSTLTFLGTSLYYGKAAGLFLTLLVNFMYTIALKFEEPFTAMVYAKRGEQKANKDK</sequence>
<evidence type="ECO:0000256" key="9">
    <source>
        <dbReference type="ARBA" id="ARBA00022989"/>
    </source>
</evidence>
<dbReference type="InterPro" id="IPR007318">
    <property type="entry name" value="Phopholipid_MeTrfase"/>
</dbReference>
<dbReference type="PIRSF" id="PIRSF005444">
    <property type="entry name" value="PEMT"/>
    <property type="match status" value="1"/>
</dbReference>
<keyword evidence="14 17" id="KW-1208">Phospholipid metabolism</keyword>
<feature type="topological domain" description="Cytoplasmic" evidence="17">
    <location>
        <begin position="193"/>
        <end position="214"/>
    </location>
</feature>
<keyword evidence="11 17" id="KW-0496">Mitochondrion</keyword>
<feature type="binding site" evidence="17">
    <location>
        <begin position="194"/>
        <end position="195"/>
    </location>
    <ligand>
        <name>S-adenosyl-L-methionine</name>
        <dbReference type="ChEBI" id="CHEBI:59789"/>
    </ligand>
</feature>
<dbReference type="PROSITE" id="PS51599">
    <property type="entry name" value="SAM_PEMT_PEM2"/>
    <property type="match status" value="1"/>
</dbReference>
<evidence type="ECO:0000256" key="13">
    <source>
        <dbReference type="ARBA" id="ARBA00023209"/>
    </source>
</evidence>
<evidence type="ECO:0000313" key="20">
    <source>
        <dbReference type="Proteomes" id="UP000243052"/>
    </source>
</evidence>
<dbReference type="Pfam" id="PF04191">
    <property type="entry name" value="PEMT"/>
    <property type="match status" value="1"/>
</dbReference>
<evidence type="ECO:0000256" key="5">
    <source>
        <dbReference type="ARBA" id="ARBA00022679"/>
    </source>
</evidence>
<comment type="catalytic activity">
    <reaction evidence="15">
        <text>a 1,2-diacyl-sn-glycero-3-phospho-N,N-dimethylethanolamine + S-adenosyl-L-methionine = a 1,2-diacyl-sn-glycero-3-phosphocholine + S-adenosyl-L-homocysteine + H(+)</text>
        <dbReference type="Rhea" id="RHEA:32739"/>
        <dbReference type="ChEBI" id="CHEBI:15378"/>
        <dbReference type="ChEBI" id="CHEBI:57643"/>
        <dbReference type="ChEBI" id="CHEBI:57856"/>
        <dbReference type="ChEBI" id="CHEBI:59789"/>
        <dbReference type="ChEBI" id="CHEBI:64572"/>
        <dbReference type="EC" id="2.1.1.71"/>
    </reaction>
</comment>
<evidence type="ECO:0000256" key="6">
    <source>
        <dbReference type="ARBA" id="ARBA00022691"/>
    </source>
</evidence>
<organism evidence="19 20">
    <name type="scientific">Eremothecium sinecaudum</name>
    <dbReference type="NCBI Taxonomy" id="45286"/>
    <lineage>
        <taxon>Eukaryota</taxon>
        <taxon>Fungi</taxon>
        <taxon>Dikarya</taxon>
        <taxon>Ascomycota</taxon>
        <taxon>Saccharomycotina</taxon>
        <taxon>Saccharomycetes</taxon>
        <taxon>Saccharomycetales</taxon>
        <taxon>Saccharomycetaceae</taxon>
        <taxon>Eremothecium</taxon>
    </lineage>
</organism>
<keyword evidence="6 17" id="KW-0949">S-adenosyl-L-methionine</keyword>
<keyword evidence="4 17" id="KW-0489">Methyltransferase</keyword>
<feature type="topological domain" description="Lumenal" evidence="17">
    <location>
        <begin position="48"/>
        <end position="59"/>
    </location>
</feature>
<dbReference type="PANTHER" id="PTHR15458:SF5">
    <property type="entry name" value="PHOSPHATIDYLETHANOLAMINE N-METHYLTRANSFERASE"/>
    <property type="match status" value="1"/>
</dbReference>
<evidence type="ECO:0000256" key="16">
    <source>
        <dbReference type="ARBA" id="ARBA00052459"/>
    </source>
</evidence>
<comment type="pathway">
    <text evidence="1 17">Phospholipid metabolism; phosphatidylcholine biosynthesis.</text>
</comment>
<evidence type="ECO:0000256" key="8">
    <source>
        <dbReference type="ARBA" id="ARBA00022824"/>
    </source>
</evidence>
<dbReference type="GO" id="GO:0032259">
    <property type="term" value="P:methylation"/>
    <property type="evidence" value="ECO:0007669"/>
    <property type="project" value="UniProtKB-KW"/>
</dbReference>
<evidence type="ECO:0000256" key="3">
    <source>
        <dbReference type="ARBA" id="ARBA00022516"/>
    </source>
</evidence>
<dbReference type="InterPro" id="IPR024960">
    <property type="entry name" value="PEMT/MFAP"/>
</dbReference>
<gene>
    <name evidence="19" type="ORF">AW171_hschr63524</name>
</gene>
<evidence type="ECO:0000256" key="12">
    <source>
        <dbReference type="ARBA" id="ARBA00023136"/>
    </source>
</evidence>
<comment type="subcellular location">
    <subcellularLocation>
        <location evidence="17">Endoplasmic reticulum membrane</location>
        <topology evidence="17">Multi-pass membrane protein</topology>
    </subcellularLocation>
    <subcellularLocation>
        <location evidence="17">Mitochondrion membrane</location>
        <topology evidence="17">Multi-pass membrane protein</topology>
    </subcellularLocation>
</comment>
<evidence type="ECO:0000313" key="19">
    <source>
        <dbReference type="EMBL" id="AMD21566.1"/>
    </source>
</evidence>
<keyword evidence="8 17" id="KW-0256">Endoplasmic reticulum</keyword>
<protein>
    <recommendedName>
        <fullName evidence="17">Phosphatidyl-N-methylethanolamine N-methyltransferase</fullName>
        <ecNumber evidence="17">2.1.1.71</ecNumber>
    </recommendedName>
    <alternativeName>
        <fullName evidence="17">Phospholipid methyltransferase</fullName>
        <shortName evidence="17">PLMT</shortName>
    </alternativeName>
</protein>
<evidence type="ECO:0000256" key="10">
    <source>
        <dbReference type="ARBA" id="ARBA00023098"/>
    </source>
</evidence>
<comment type="function">
    <text evidence="17">Catalyzes the second two steps of the methylation pathway of phosphatidylcholine biosynthesis, the SAM-dependent methylation of phosphatidylmonomethylethanolamine (PMME) to phosphatidyldimethylethanolamine (PDME) and of PDME to phosphatidylcholine (PC).</text>
</comment>
<dbReference type="FunFam" id="1.20.120.1630:FF:000005">
    <property type="entry name" value="Phosphatidylethanolamine N-methyltransferase"/>
    <property type="match status" value="1"/>
</dbReference>
<dbReference type="Proteomes" id="UP000243052">
    <property type="component" value="Chromosome vi"/>
</dbReference>
<accession>A0A0X8HTK2</accession>
<dbReference type="OrthoDB" id="8300106at2759"/>
<feature type="intramembrane region" description="Helical" evidence="17">
    <location>
        <begin position="27"/>
        <end position="47"/>
    </location>
</feature>
<dbReference type="GO" id="GO:0000773">
    <property type="term" value="F:phosphatidyl-N-methylethanolamine N-methyltransferase activity"/>
    <property type="evidence" value="ECO:0007669"/>
    <property type="project" value="UniProtKB-UniRule"/>
</dbReference>
<feature type="binding site" evidence="17">
    <location>
        <begin position="112"/>
        <end position="114"/>
    </location>
    <ligand>
        <name>S-adenosyl-L-methionine</name>
        <dbReference type="ChEBI" id="CHEBI:59789"/>
    </ligand>
</feature>
<comment type="catalytic activity">
    <reaction evidence="16 17">
        <text>a 1,2-diacyl-sn-glycero-3-phospho-N-methylethanolamine + S-adenosyl-L-methionine = a 1,2-diacyl-sn-glycero-3-phospho-N,N-dimethylethanolamine + S-adenosyl-L-homocysteine + H(+)</text>
        <dbReference type="Rhea" id="RHEA:32735"/>
        <dbReference type="ChEBI" id="CHEBI:15378"/>
        <dbReference type="ChEBI" id="CHEBI:57856"/>
        <dbReference type="ChEBI" id="CHEBI:59789"/>
        <dbReference type="ChEBI" id="CHEBI:64572"/>
        <dbReference type="ChEBI" id="CHEBI:64573"/>
        <dbReference type="EC" id="2.1.1.71"/>
    </reaction>
</comment>
<dbReference type="GO" id="GO:0006656">
    <property type="term" value="P:phosphatidylcholine biosynthetic process"/>
    <property type="evidence" value="ECO:0007669"/>
    <property type="project" value="UniProtKB-UniRule"/>
</dbReference>
<dbReference type="EMBL" id="CP014246">
    <property type="protein sequence ID" value="AMD21566.1"/>
    <property type="molecule type" value="Genomic_DNA"/>
</dbReference>
<dbReference type="UniPathway" id="UPA00753"/>
<evidence type="ECO:0000256" key="4">
    <source>
        <dbReference type="ARBA" id="ARBA00022603"/>
    </source>
</evidence>
<dbReference type="PANTHER" id="PTHR15458">
    <property type="entry name" value="PHOSPHATIDYLETHANOLAMINE N-METHYLTRANSFERASE"/>
    <property type="match status" value="1"/>
</dbReference>
<keyword evidence="20" id="KW-1185">Reference proteome</keyword>
<keyword evidence="10 17" id="KW-0443">Lipid metabolism</keyword>
<dbReference type="HAMAP" id="MF_03216">
    <property type="entry name" value="PLMT"/>
    <property type="match status" value="1"/>
</dbReference>
<keyword evidence="3 17" id="KW-0444">Lipid biosynthesis</keyword>
<keyword evidence="9 17" id="KW-1133">Transmembrane helix</keyword>
<evidence type="ECO:0000256" key="15">
    <source>
        <dbReference type="ARBA" id="ARBA00051252"/>
    </source>
</evidence>
<feature type="topological domain" description="Lumenal" evidence="17">
    <location>
        <begin position="1"/>
        <end position="26"/>
    </location>
</feature>
<keyword evidence="7 17" id="KW-0812">Transmembrane</keyword>
<feature type="transmembrane region" description="Helical" evidence="18">
    <location>
        <begin position="28"/>
        <end position="46"/>
    </location>
</feature>
<evidence type="ECO:0000256" key="1">
    <source>
        <dbReference type="ARBA" id="ARBA00004969"/>
    </source>
</evidence>
<comment type="similarity">
    <text evidence="17">Belongs to the class VI-like SAM-binding methyltransferase superfamily. PEMT/PEM2 methyltransferase family.</text>
</comment>
<proteinExistence type="inferred from homology"/>
<dbReference type="GO" id="GO:0005789">
    <property type="term" value="C:endoplasmic reticulum membrane"/>
    <property type="evidence" value="ECO:0007669"/>
    <property type="project" value="UniProtKB-SubCell"/>
</dbReference>
<feature type="transmembrane region" description="Helical" evidence="18">
    <location>
        <begin position="67"/>
        <end position="85"/>
    </location>
</feature>
<keyword evidence="13 17" id="KW-0594">Phospholipid biosynthesis</keyword>
<keyword evidence="12 17" id="KW-0472">Membrane</keyword>
<feature type="topological domain" description="Cytoplasmic" evidence="17">
    <location>
        <begin position="81"/>
        <end position="107"/>
    </location>
</feature>
<evidence type="ECO:0000256" key="18">
    <source>
        <dbReference type="SAM" id="Phobius"/>
    </source>
</evidence>
<name>A0A0X8HTK2_9SACH</name>
<evidence type="ECO:0000256" key="11">
    <source>
        <dbReference type="ARBA" id="ARBA00023128"/>
    </source>
</evidence>
<evidence type="ECO:0000256" key="7">
    <source>
        <dbReference type="ARBA" id="ARBA00022692"/>
    </source>
</evidence>
<dbReference type="Gene3D" id="1.20.120.1630">
    <property type="match status" value="1"/>
</dbReference>
<dbReference type="AlphaFoldDB" id="A0A0X8HTK2"/>
<evidence type="ECO:0000256" key="14">
    <source>
        <dbReference type="ARBA" id="ARBA00023264"/>
    </source>
</evidence>
<evidence type="ECO:0000256" key="17">
    <source>
        <dbReference type="HAMAP-Rule" id="MF_03216"/>
    </source>
</evidence>
<comment type="pathway">
    <text evidence="2">Lipid metabolism.</text>
</comment>
<dbReference type="GO" id="GO:0031966">
    <property type="term" value="C:mitochondrial membrane"/>
    <property type="evidence" value="ECO:0007669"/>
    <property type="project" value="UniProtKB-SubCell"/>
</dbReference>
<feature type="transmembrane region" description="Helical" evidence="18">
    <location>
        <begin position="170"/>
        <end position="190"/>
    </location>
</feature>
<dbReference type="RefSeq" id="XP_017988562.1">
    <property type="nucleotide sequence ID" value="XM_018133312.1"/>
</dbReference>
<reference evidence="19 20" key="1">
    <citation type="submission" date="2016-01" db="EMBL/GenBank/DDBJ databases">
        <title>Genome sequence of the yeast Holleya sinecauda.</title>
        <authorList>
            <person name="Dietrich F.S."/>
        </authorList>
    </citation>
    <scope>NUCLEOTIDE SEQUENCE [LARGE SCALE GENOMIC DNA]</scope>
    <source>
        <strain evidence="19 20">ATCC 58844</strain>
    </source>
</reference>
<evidence type="ECO:0000256" key="2">
    <source>
        <dbReference type="ARBA" id="ARBA00005189"/>
    </source>
</evidence>
<dbReference type="GeneID" id="28724859"/>
<feature type="transmembrane region" description="Helical" evidence="18">
    <location>
        <begin position="105"/>
        <end position="123"/>
    </location>
</feature>
<dbReference type="STRING" id="45286.A0A0X8HTK2"/>
<feature type="topological domain" description="Lumenal" evidence="17">
    <location>
        <begin position="129"/>
        <end position="171"/>
    </location>
</feature>